<gene>
    <name evidence="2" type="primary">nrtS</name>
    <name evidence="2" type="ORF">SNR37_001664</name>
</gene>
<feature type="transmembrane region" description="Helical" evidence="1">
    <location>
        <begin position="37"/>
        <end position="58"/>
    </location>
</feature>
<evidence type="ECO:0000256" key="1">
    <source>
        <dbReference type="SAM" id="Phobius"/>
    </source>
</evidence>
<accession>A0ABU7G072</accession>
<name>A0ABU7G072_9ALTE</name>
<feature type="transmembrane region" description="Helical" evidence="1">
    <location>
        <begin position="6"/>
        <end position="25"/>
    </location>
</feature>
<keyword evidence="1" id="KW-1133">Transmembrane helix</keyword>
<sequence length="111" mass="12174">MINKPIFTRALIVAAIVGSVLNLINQWDIMNGANPRWGALLFTYCVPLLVSYFSGVMANGNKSASGNEEGINEQLLSAVLDLEKSLEQVERLPTNTRQNLLSIKTLLKTKA</sequence>
<evidence type="ECO:0000313" key="3">
    <source>
        <dbReference type="Proteomes" id="UP001310248"/>
    </source>
</evidence>
<protein>
    <submittedName>
        <fullName evidence="2">Nitrate/nitrite transporter NrtS</fullName>
    </submittedName>
</protein>
<keyword evidence="1" id="KW-0472">Membrane</keyword>
<comment type="caution">
    <text evidence="2">The sequence shown here is derived from an EMBL/GenBank/DDBJ whole genome shotgun (WGS) entry which is preliminary data.</text>
</comment>
<proteinExistence type="predicted"/>
<keyword evidence="1" id="KW-0812">Transmembrane</keyword>
<dbReference type="EMBL" id="JAYDYW010000002">
    <property type="protein sequence ID" value="MEE1672349.1"/>
    <property type="molecule type" value="Genomic_DNA"/>
</dbReference>
<dbReference type="RefSeq" id="WP_329773675.1">
    <property type="nucleotide sequence ID" value="NZ_JAYDYW010000002.1"/>
</dbReference>
<organism evidence="2 3">
    <name type="scientific">Agarivorans aestuarii</name>
    <dbReference type="NCBI Taxonomy" id="1563703"/>
    <lineage>
        <taxon>Bacteria</taxon>
        <taxon>Pseudomonadati</taxon>
        <taxon>Pseudomonadota</taxon>
        <taxon>Gammaproteobacteria</taxon>
        <taxon>Alteromonadales</taxon>
        <taxon>Alteromonadaceae</taxon>
        <taxon>Agarivorans</taxon>
    </lineage>
</organism>
<dbReference type="Proteomes" id="UP001310248">
    <property type="component" value="Unassembled WGS sequence"/>
</dbReference>
<dbReference type="InterPro" id="IPR047700">
    <property type="entry name" value="NrtS-like"/>
</dbReference>
<reference evidence="3" key="1">
    <citation type="submission" date="2023-07" db="EMBL/GenBank/DDBJ databases">
        <title>Draft genome sequence of Agarivorans aestuarii strain ZMCS4, a CAZymes producing bacteria isolated from the marine brown algae Clodostephus spongiosus.</title>
        <authorList>
            <person name="Lorente B."/>
            <person name="Cabral C."/>
            <person name="Frias J."/>
            <person name="Faria J."/>
            <person name="Toubarro D."/>
        </authorList>
    </citation>
    <scope>NUCLEOTIDE SEQUENCE [LARGE SCALE GENOMIC DNA]</scope>
    <source>
        <strain evidence="3">ZMCS4</strain>
    </source>
</reference>
<keyword evidence="3" id="KW-1185">Reference proteome</keyword>
<dbReference type="NCBIfam" id="NF038050">
    <property type="entry name" value="NrtS"/>
    <property type="match status" value="1"/>
</dbReference>
<evidence type="ECO:0000313" key="2">
    <source>
        <dbReference type="EMBL" id="MEE1672349.1"/>
    </source>
</evidence>